<sequence>MFSQTLRFFKHLLANLAFMLPFDGMHSLHVYSAAGSMVEHFEAKLTLVLLTDIVVGSHMRFIGVVCSEPFAARFTRLDDYFLVYRTHMSYQVSAIGHLYGTLRAL</sequence>
<keyword evidence="1" id="KW-0732">Signal</keyword>
<reference evidence="2" key="1">
    <citation type="submission" date="2018-01" db="EMBL/GenBank/DDBJ databases">
        <title>An insight into the sialome of Amazonian anophelines.</title>
        <authorList>
            <person name="Ribeiro J.M."/>
            <person name="Scarpassa V."/>
            <person name="Calvo E."/>
        </authorList>
    </citation>
    <scope>NUCLEOTIDE SEQUENCE</scope>
    <source>
        <tissue evidence="2">Salivary glands</tissue>
    </source>
</reference>
<protein>
    <submittedName>
        <fullName evidence="2">Putative secreted peptide</fullName>
    </submittedName>
</protein>
<feature type="chain" id="PRO_5014999066" evidence="1">
    <location>
        <begin position="28"/>
        <end position="105"/>
    </location>
</feature>
<organism evidence="2">
    <name type="scientific">Anopheles braziliensis</name>
    <dbReference type="NCBI Taxonomy" id="58242"/>
    <lineage>
        <taxon>Eukaryota</taxon>
        <taxon>Metazoa</taxon>
        <taxon>Ecdysozoa</taxon>
        <taxon>Arthropoda</taxon>
        <taxon>Hexapoda</taxon>
        <taxon>Insecta</taxon>
        <taxon>Pterygota</taxon>
        <taxon>Neoptera</taxon>
        <taxon>Endopterygota</taxon>
        <taxon>Diptera</taxon>
        <taxon>Nematocera</taxon>
        <taxon>Culicoidea</taxon>
        <taxon>Culicidae</taxon>
        <taxon>Anophelinae</taxon>
        <taxon>Anopheles</taxon>
    </lineage>
</organism>
<proteinExistence type="predicted"/>
<dbReference type="EMBL" id="GGFM01011544">
    <property type="protein sequence ID" value="MBW32295.1"/>
    <property type="molecule type" value="Transcribed_RNA"/>
</dbReference>
<feature type="signal peptide" evidence="1">
    <location>
        <begin position="1"/>
        <end position="27"/>
    </location>
</feature>
<accession>A0A2M3ZUX5</accession>
<dbReference type="AlphaFoldDB" id="A0A2M3ZUX5"/>
<name>A0A2M3ZUX5_9DIPT</name>
<evidence type="ECO:0000313" key="2">
    <source>
        <dbReference type="EMBL" id="MBW32295.1"/>
    </source>
</evidence>
<evidence type="ECO:0000256" key="1">
    <source>
        <dbReference type="SAM" id="SignalP"/>
    </source>
</evidence>